<dbReference type="Proteomes" id="UP000447434">
    <property type="component" value="Chromosome 22"/>
</dbReference>
<dbReference type="GO" id="GO:0006508">
    <property type="term" value="P:proteolysis"/>
    <property type="evidence" value="ECO:0007669"/>
    <property type="project" value="InterPro"/>
</dbReference>
<dbReference type="InterPro" id="IPR001969">
    <property type="entry name" value="Aspartic_peptidase_AS"/>
</dbReference>
<protein>
    <submittedName>
        <fullName evidence="1">Putative aspartic peptidase domain-containing protein</fullName>
    </submittedName>
</protein>
<gene>
    <name evidence="1" type="ORF">Lalb_Chr22g0360651</name>
</gene>
<dbReference type="OrthoDB" id="1749844at2759"/>
<name>A0A6A4NQN8_LUPAL</name>
<dbReference type="GO" id="GO:0004190">
    <property type="term" value="F:aspartic-type endopeptidase activity"/>
    <property type="evidence" value="ECO:0007669"/>
    <property type="project" value="InterPro"/>
</dbReference>
<reference evidence="2" key="1">
    <citation type="journal article" date="2020" name="Nat. Commun.">
        <title>Genome sequence of the cluster root forming white lupin.</title>
        <authorList>
            <person name="Hufnagel B."/>
            <person name="Marques A."/>
            <person name="Soriano A."/>
            <person name="Marques L."/>
            <person name="Divol F."/>
            <person name="Doumas P."/>
            <person name="Sallet E."/>
            <person name="Mancinotti D."/>
            <person name="Carrere S."/>
            <person name="Marande W."/>
            <person name="Arribat S."/>
            <person name="Keller J."/>
            <person name="Huneau C."/>
            <person name="Blein T."/>
            <person name="Aime D."/>
            <person name="Laguerre M."/>
            <person name="Taylor J."/>
            <person name="Schubert V."/>
            <person name="Nelson M."/>
            <person name="Geu-Flores F."/>
            <person name="Crespi M."/>
            <person name="Gallardo-Guerrero K."/>
            <person name="Delaux P.-M."/>
            <person name="Salse J."/>
            <person name="Berges H."/>
            <person name="Guyot R."/>
            <person name="Gouzy J."/>
            <person name="Peret B."/>
        </authorList>
    </citation>
    <scope>NUCLEOTIDE SEQUENCE [LARGE SCALE GENOMIC DNA]</scope>
    <source>
        <strain evidence="2">cv. Amiga</strain>
    </source>
</reference>
<dbReference type="Gene3D" id="2.40.70.10">
    <property type="entry name" value="Acid Proteases"/>
    <property type="match status" value="1"/>
</dbReference>
<organism evidence="1 2">
    <name type="scientific">Lupinus albus</name>
    <name type="common">White lupine</name>
    <name type="synonym">Lupinus termis</name>
    <dbReference type="NCBI Taxonomy" id="3870"/>
    <lineage>
        <taxon>Eukaryota</taxon>
        <taxon>Viridiplantae</taxon>
        <taxon>Streptophyta</taxon>
        <taxon>Embryophyta</taxon>
        <taxon>Tracheophyta</taxon>
        <taxon>Spermatophyta</taxon>
        <taxon>Magnoliopsida</taxon>
        <taxon>eudicotyledons</taxon>
        <taxon>Gunneridae</taxon>
        <taxon>Pentapetalae</taxon>
        <taxon>rosids</taxon>
        <taxon>fabids</taxon>
        <taxon>Fabales</taxon>
        <taxon>Fabaceae</taxon>
        <taxon>Papilionoideae</taxon>
        <taxon>50 kb inversion clade</taxon>
        <taxon>genistoids sensu lato</taxon>
        <taxon>core genistoids</taxon>
        <taxon>Genisteae</taxon>
        <taxon>Lupinus</taxon>
    </lineage>
</organism>
<dbReference type="EMBL" id="WOCE01000022">
    <property type="protein sequence ID" value="KAE9588917.1"/>
    <property type="molecule type" value="Genomic_DNA"/>
</dbReference>
<proteinExistence type="predicted"/>
<dbReference type="PROSITE" id="PS00141">
    <property type="entry name" value="ASP_PROTEASE"/>
    <property type="match status" value="1"/>
</dbReference>
<accession>A0A6A4NQN8</accession>
<dbReference type="Pfam" id="PF08284">
    <property type="entry name" value="RVP_2"/>
    <property type="match status" value="1"/>
</dbReference>
<dbReference type="AlphaFoldDB" id="A0A6A4NQN8"/>
<sequence length="50" mass="5282">MSGAEASGVDSLIKGNCMVACIPFLVLFDSGATHSFVSTECVDRLKFPTE</sequence>
<evidence type="ECO:0000313" key="1">
    <source>
        <dbReference type="EMBL" id="KAE9588917.1"/>
    </source>
</evidence>
<dbReference type="InterPro" id="IPR021109">
    <property type="entry name" value="Peptidase_aspartic_dom_sf"/>
</dbReference>
<comment type="caution">
    <text evidence="1">The sequence shown here is derived from an EMBL/GenBank/DDBJ whole genome shotgun (WGS) entry which is preliminary data.</text>
</comment>
<evidence type="ECO:0000313" key="2">
    <source>
        <dbReference type="Proteomes" id="UP000447434"/>
    </source>
</evidence>
<keyword evidence="2" id="KW-1185">Reference proteome</keyword>